<gene>
    <name evidence="3" type="primary">ath_3</name>
    <name evidence="3" type="ORF">OEIGOIKO_06946</name>
</gene>
<sequence>MLSGSSFDPRNGENSMKKRLIGTVAATAVLAPALMFSASGQAFAATKTVTWKNKGNGKCLVASGFWVGVGDCGPAAKWKETKQSDGTFVLKSADHGFCLDSKKDGTVRANVCNGGKNQKWREIKDSLGWRLQNKATGLTLGSKTSAGSPVYAGFDGGIKHQRWS</sequence>
<proteinExistence type="predicted"/>
<dbReference type="AlphaFoldDB" id="A0A7U9L121"/>
<dbReference type="PROSITE" id="PS50231">
    <property type="entry name" value="RICIN_B_LECTIN"/>
    <property type="match status" value="1"/>
</dbReference>
<reference evidence="3 4" key="1">
    <citation type="submission" date="2018-11" db="EMBL/GenBank/DDBJ databases">
        <title>Whole genome sequence of Streptomyces chrestomyceticus NBRC 13444(T).</title>
        <authorList>
            <person name="Komaki H."/>
            <person name="Tamura T."/>
        </authorList>
    </citation>
    <scope>NUCLEOTIDE SEQUENCE [LARGE SCALE GENOMIC DNA]</scope>
    <source>
        <strain evidence="3 4">NBRC 13444</strain>
    </source>
</reference>
<evidence type="ECO:0000313" key="4">
    <source>
        <dbReference type="Proteomes" id="UP000287830"/>
    </source>
</evidence>
<dbReference type="InterPro" id="IPR035992">
    <property type="entry name" value="Ricin_B-like_lectins"/>
</dbReference>
<evidence type="ECO:0000256" key="1">
    <source>
        <dbReference type="SAM" id="SignalP"/>
    </source>
</evidence>
<accession>A0A7U9L121</accession>
<dbReference type="Gene3D" id="2.80.10.50">
    <property type="match status" value="1"/>
</dbReference>
<evidence type="ECO:0000259" key="2">
    <source>
        <dbReference type="Pfam" id="PF14200"/>
    </source>
</evidence>
<dbReference type="OrthoDB" id="4169228at2"/>
<dbReference type="SUPFAM" id="SSF50370">
    <property type="entry name" value="Ricin B-like lectins"/>
    <property type="match status" value="1"/>
</dbReference>
<organism evidence="3 4">
    <name type="scientific">Streptomyces chrestomyceticus JCM 4735</name>
    <dbReference type="NCBI Taxonomy" id="1306181"/>
    <lineage>
        <taxon>Bacteria</taxon>
        <taxon>Bacillati</taxon>
        <taxon>Actinomycetota</taxon>
        <taxon>Actinomycetes</taxon>
        <taxon>Kitasatosporales</taxon>
        <taxon>Streptomycetaceae</taxon>
        <taxon>Streptomyces</taxon>
    </lineage>
</organism>
<feature type="signal peptide" evidence="1">
    <location>
        <begin position="1"/>
        <end position="44"/>
    </location>
</feature>
<protein>
    <submittedName>
        <fullName evidence="3">Actinohivin</fullName>
    </submittedName>
</protein>
<dbReference type="EMBL" id="BHZC01000001">
    <property type="protein sequence ID" value="GCD39117.1"/>
    <property type="molecule type" value="Genomic_DNA"/>
</dbReference>
<dbReference type="InterPro" id="IPR000772">
    <property type="entry name" value="Ricin_B_lectin"/>
</dbReference>
<feature type="domain" description="Ricin B lectin" evidence="2">
    <location>
        <begin position="76"/>
        <end position="150"/>
    </location>
</feature>
<dbReference type="Pfam" id="PF14200">
    <property type="entry name" value="RicinB_lectin_2"/>
    <property type="match status" value="1"/>
</dbReference>
<feature type="chain" id="PRO_5030567303" evidence="1">
    <location>
        <begin position="45"/>
        <end position="164"/>
    </location>
</feature>
<dbReference type="CDD" id="cd23415">
    <property type="entry name" value="beta-trefoil_Ricin_AH"/>
    <property type="match status" value="1"/>
</dbReference>
<dbReference type="Proteomes" id="UP000287830">
    <property type="component" value="Unassembled WGS sequence"/>
</dbReference>
<keyword evidence="1" id="KW-0732">Signal</keyword>
<name>A0A7U9L121_9ACTN</name>
<evidence type="ECO:0000313" key="3">
    <source>
        <dbReference type="EMBL" id="GCD39117.1"/>
    </source>
</evidence>
<comment type="caution">
    <text evidence="3">The sequence shown here is derived from an EMBL/GenBank/DDBJ whole genome shotgun (WGS) entry which is preliminary data.</text>
</comment>